<gene>
    <name evidence="1" type="ORF">ABT39_MTgene5879</name>
</gene>
<comment type="caution">
    <text evidence="1">The sequence shown here is derived from an EMBL/GenBank/DDBJ whole genome shotgun (WGS) entry which is preliminary data.</text>
</comment>
<organism evidence="1">
    <name type="scientific">Picea glauca</name>
    <name type="common">White spruce</name>
    <name type="synonym">Pinus glauca</name>
    <dbReference type="NCBI Taxonomy" id="3330"/>
    <lineage>
        <taxon>Eukaryota</taxon>
        <taxon>Viridiplantae</taxon>
        <taxon>Streptophyta</taxon>
        <taxon>Embryophyta</taxon>
        <taxon>Tracheophyta</taxon>
        <taxon>Spermatophyta</taxon>
        <taxon>Pinopsida</taxon>
        <taxon>Pinidae</taxon>
        <taxon>Conifers I</taxon>
        <taxon>Pinales</taxon>
        <taxon>Pinaceae</taxon>
        <taxon>Picea</taxon>
    </lineage>
</organism>
<geneLocation type="mitochondrion" evidence="1"/>
<proteinExistence type="predicted"/>
<sequence>MIGKIESSRITERAFIRWLQLLHRWNQPERCDARLSHPSDYLTVIPSASFPDVREVLNIGWMAQGMRLRLIT</sequence>
<protein>
    <submittedName>
        <fullName evidence="1">Uncharacterized protein</fullName>
    </submittedName>
</protein>
<dbReference type="AlphaFoldDB" id="A0A117NH33"/>
<evidence type="ECO:0000313" key="1">
    <source>
        <dbReference type="EMBL" id="KUM47692.1"/>
    </source>
</evidence>
<reference evidence="1" key="1">
    <citation type="journal article" date="2015" name="Genome Biol. Evol.">
        <title>Organellar Genomes of White Spruce (Picea glauca): Assembly and Annotation.</title>
        <authorList>
            <person name="Jackman S.D."/>
            <person name="Warren R.L."/>
            <person name="Gibb E.A."/>
            <person name="Vandervalk B.P."/>
            <person name="Mohamadi H."/>
            <person name="Chu J."/>
            <person name="Raymond A."/>
            <person name="Pleasance S."/>
            <person name="Coope R."/>
            <person name="Wildung M.R."/>
            <person name="Ritland C.E."/>
            <person name="Bousquet J."/>
            <person name="Jones S.J."/>
            <person name="Bohlmann J."/>
            <person name="Birol I."/>
        </authorList>
    </citation>
    <scope>NUCLEOTIDE SEQUENCE [LARGE SCALE GENOMIC DNA]</scope>
    <source>
        <tissue evidence="1">Flushing bud</tissue>
    </source>
</reference>
<accession>A0A117NH33</accession>
<dbReference type="EMBL" id="LKAM01000007">
    <property type="protein sequence ID" value="KUM47692.1"/>
    <property type="molecule type" value="Genomic_DNA"/>
</dbReference>
<name>A0A117NH33_PICGL</name>
<keyword evidence="1" id="KW-0496">Mitochondrion</keyword>